<dbReference type="InterPro" id="IPR006683">
    <property type="entry name" value="Thioestr_dom"/>
</dbReference>
<name>A0A1N6H5R7_9RHOB</name>
<dbReference type="AlphaFoldDB" id="A0A1N6H5R7"/>
<dbReference type="InterPro" id="IPR052723">
    <property type="entry name" value="Acyl-CoA_thioesterase_PaaI"/>
</dbReference>
<organism evidence="3 4">
    <name type="scientific">Vannielia litorea</name>
    <dbReference type="NCBI Taxonomy" id="1217970"/>
    <lineage>
        <taxon>Bacteria</taxon>
        <taxon>Pseudomonadati</taxon>
        <taxon>Pseudomonadota</taxon>
        <taxon>Alphaproteobacteria</taxon>
        <taxon>Rhodobacterales</taxon>
        <taxon>Paracoccaceae</taxon>
        <taxon>Vannielia</taxon>
    </lineage>
</organism>
<dbReference type="Pfam" id="PF03061">
    <property type="entry name" value="4HBT"/>
    <property type="match status" value="1"/>
</dbReference>
<dbReference type="GO" id="GO:0016289">
    <property type="term" value="F:acyl-CoA hydrolase activity"/>
    <property type="evidence" value="ECO:0007669"/>
    <property type="project" value="TreeGrafter"/>
</dbReference>
<evidence type="ECO:0000313" key="3">
    <source>
        <dbReference type="EMBL" id="SIO15093.1"/>
    </source>
</evidence>
<sequence length="143" mass="15092">MLTRDEAQAILDAQPFSRLVGAELESFGEGRCVVEAPFREELKQHMGIAHGGVIATLADMALTFAGGTVLGPVITSEIKINYIRPAAGDRLIARGEVVGHGRRQAVTRCDIFSVTDGEEKLCAAAQGTIVKVEGQARSSGPST</sequence>
<proteinExistence type="predicted"/>
<protein>
    <submittedName>
        <fullName evidence="3">Uncharacterized domain 1-containing protein</fullName>
    </submittedName>
</protein>
<dbReference type="NCBIfam" id="TIGR00369">
    <property type="entry name" value="unchar_dom_1"/>
    <property type="match status" value="1"/>
</dbReference>
<dbReference type="InterPro" id="IPR003736">
    <property type="entry name" value="PAAI_dom"/>
</dbReference>
<dbReference type="RefSeq" id="WP_074257041.1">
    <property type="nucleotide sequence ID" value="NZ_FSRL01000001.1"/>
</dbReference>
<evidence type="ECO:0000256" key="1">
    <source>
        <dbReference type="ARBA" id="ARBA00022801"/>
    </source>
</evidence>
<dbReference type="STRING" id="1217970.SAMN05444002_3101"/>
<keyword evidence="1" id="KW-0378">Hydrolase</keyword>
<dbReference type="SUPFAM" id="SSF54637">
    <property type="entry name" value="Thioesterase/thiol ester dehydrase-isomerase"/>
    <property type="match status" value="1"/>
</dbReference>
<dbReference type="CDD" id="cd03443">
    <property type="entry name" value="PaaI_thioesterase"/>
    <property type="match status" value="1"/>
</dbReference>
<accession>A0A1N6H5R7</accession>
<dbReference type="PANTHER" id="PTHR42856:SF1">
    <property type="entry name" value="ACYL-COENZYME A THIOESTERASE PAAI"/>
    <property type="match status" value="1"/>
</dbReference>
<keyword evidence="4" id="KW-1185">Reference proteome</keyword>
<feature type="domain" description="Thioesterase" evidence="2">
    <location>
        <begin position="46"/>
        <end position="118"/>
    </location>
</feature>
<dbReference type="EMBL" id="FSRL01000001">
    <property type="protein sequence ID" value="SIO15093.1"/>
    <property type="molecule type" value="Genomic_DNA"/>
</dbReference>
<evidence type="ECO:0000259" key="2">
    <source>
        <dbReference type="Pfam" id="PF03061"/>
    </source>
</evidence>
<gene>
    <name evidence="3" type="ORF">SAMN05444002_3101</name>
</gene>
<dbReference type="PANTHER" id="PTHR42856">
    <property type="entry name" value="ACYL-COENZYME A THIOESTERASE PAAI"/>
    <property type="match status" value="1"/>
</dbReference>
<dbReference type="InterPro" id="IPR029069">
    <property type="entry name" value="HotDog_dom_sf"/>
</dbReference>
<dbReference type="OrthoDB" id="9806185at2"/>
<reference evidence="4" key="1">
    <citation type="submission" date="2016-11" db="EMBL/GenBank/DDBJ databases">
        <authorList>
            <person name="Varghese N."/>
            <person name="Submissions S."/>
        </authorList>
    </citation>
    <scope>NUCLEOTIDE SEQUENCE [LARGE SCALE GENOMIC DNA]</scope>
    <source>
        <strain evidence="4">DSM 29440</strain>
    </source>
</reference>
<dbReference type="Proteomes" id="UP000184932">
    <property type="component" value="Unassembled WGS sequence"/>
</dbReference>
<dbReference type="Gene3D" id="3.10.129.10">
    <property type="entry name" value="Hotdog Thioesterase"/>
    <property type="match status" value="1"/>
</dbReference>
<evidence type="ECO:0000313" key="4">
    <source>
        <dbReference type="Proteomes" id="UP000184932"/>
    </source>
</evidence>